<reference evidence="1 2" key="1">
    <citation type="journal article" date="2019" name="Nat. Med.">
        <title>A library of human gut bacterial isolates paired with longitudinal multiomics data enables mechanistic microbiome research.</title>
        <authorList>
            <person name="Poyet M."/>
            <person name="Groussin M."/>
            <person name="Gibbons S.M."/>
            <person name="Avila-Pacheco J."/>
            <person name="Jiang X."/>
            <person name="Kearney S.M."/>
            <person name="Perrotta A.R."/>
            <person name="Berdy B."/>
            <person name="Zhao S."/>
            <person name="Lieberman T.D."/>
            <person name="Swanson P.K."/>
            <person name="Smith M."/>
            <person name="Roesemann S."/>
            <person name="Alexander J.E."/>
            <person name="Rich S.A."/>
            <person name="Livny J."/>
            <person name="Vlamakis H."/>
            <person name="Clish C."/>
            <person name="Bullock K."/>
            <person name="Deik A."/>
            <person name="Scott J."/>
            <person name="Pierce K.A."/>
            <person name="Xavier R.J."/>
            <person name="Alm E.J."/>
        </authorList>
    </citation>
    <scope>NUCLEOTIDE SEQUENCE [LARGE SCALE GENOMIC DNA]</scope>
    <source>
        <strain evidence="1 2">BIOML-A29</strain>
    </source>
</reference>
<accession>A0ABW9SJZ5</accession>
<evidence type="ECO:0000313" key="1">
    <source>
        <dbReference type="EMBL" id="MTU41941.1"/>
    </source>
</evidence>
<keyword evidence="2" id="KW-1185">Reference proteome</keyword>
<name>A0ABW9SJZ5_9BACT</name>
<feature type="non-terminal residue" evidence="1">
    <location>
        <position position="116"/>
    </location>
</feature>
<protein>
    <recommendedName>
        <fullName evidence="3">PRTRC system protein E</fullName>
    </recommendedName>
</protein>
<gene>
    <name evidence="1" type="ORF">GMD82_21410</name>
</gene>
<dbReference type="Proteomes" id="UP000434916">
    <property type="component" value="Unassembled WGS sequence"/>
</dbReference>
<proteinExistence type="predicted"/>
<dbReference type="EMBL" id="WNCN01000075">
    <property type="protein sequence ID" value="MTU41941.1"/>
    <property type="molecule type" value="Genomic_DNA"/>
</dbReference>
<evidence type="ECO:0000313" key="2">
    <source>
        <dbReference type="Proteomes" id="UP000434916"/>
    </source>
</evidence>
<comment type="caution">
    <text evidence="1">The sequence shown here is derived from an EMBL/GenBank/DDBJ whole genome shotgun (WGS) entry which is preliminary data.</text>
</comment>
<organism evidence="1 2">
    <name type="scientific">Parabacteroides merdae</name>
    <dbReference type="NCBI Taxonomy" id="46503"/>
    <lineage>
        <taxon>Bacteria</taxon>
        <taxon>Pseudomonadati</taxon>
        <taxon>Bacteroidota</taxon>
        <taxon>Bacteroidia</taxon>
        <taxon>Bacteroidales</taxon>
        <taxon>Tannerellaceae</taxon>
        <taxon>Parabacteroides</taxon>
    </lineage>
</organism>
<evidence type="ECO:0008006" key="3">
    <source>
        <dbReference type="Google" id="ProtNLM"/>
    </source>
</evidence>
<sequence>MAFTEEEKQEILEVVKAESKSVESLETVGSLSGVKSLPAQKGDKLVNVPITLLGKPADDAAARAIKAAERVEELAPKMEAATQETKKAIQTAGESAAKAEAAAKKAEDAIAQGYKH</sequence>
<dbReference type="RefSeq" id="WP_155144498.1">
    <property type="nucleotide sequence ID" value="NZ_WNCN01000075.1"/>
</dbReference>